<accession>A0A7Y8KZZ9</accession>
<evidence type="ECO:0000313" key="6">
    <source>
        <dbReference type="EMBL" id="NWF48147.1"/>
    </source>
</evidence>
<dbReference type="PRINTS" id="PR00355">
    <property type="entry name" value="ADRENODOXIN"/>
</dbReference>
<keyword evidence="7" id="KW-1185">Reference proteome</keyword>
<dbReference type="CDD" id="cd00207">
    <property type="entry name" value="fer2"/>
    <property type="match status" value="1"/>
</dbReference>
<dbReference type="EMBL" id="VYGV01000025">
    <property type="protein sequence ID" value="NWF48147.1"/>
    <property type="molecule type" value="Genomic_DNA"/>
</dbReference>
<keyword evidence="4" id="KW-0411">Iron-sulfur</keyword>
<evidence type="ECO:0000256" key="2">
    <source>
        <dbReference type="ARBA" id="ARBA00022723"/>
    </source>
</evidence>
<name>A0A7Y8KZZ9_9BURK</name>
<sequence>MTTITVLPSGKSYEVAAGTTLLKALLGVGEPVMSKCGGNAKCEACHVFVTSGRKSLSRIQPLENEKLDGMVGIGSASRLACQAVLGEDPVTIELLMTS</sequence>
<proteinExistence type="predicted"/>
<protein>
    <submittedName>
        <fullName evidence="6">2Fe-2S iron-sulfur cluster binding domain-containing protein</fullName>
    </submittedName>
</protein>
<dbReference type="InterPro" id="IPR012675">
    <property type="entry name" value="Beta-grasp_dom_sf"/>
</dbReference>
<organism evidence="6 7">
    <name type="scientific">Hydrogenophaga aromaticivorans</name>
    <dbReference type="NCBI Taxonomy" id="2610898"/>
    <lineage>
        <taxon>Bacteria</taxon>
        <taxon>Pseudomonadati</taxon>
        <taxon>Pseudomonadota</taxon>
        <taxon>Betaproteobacteria</taxon>
        <taxon>Burkholderiales</taxon>
        <taxon>Comamonadaceae</taxon>
        <taxon>Hydrogenophaga</taxon>
    </lineage>
</organism>
<dbReference type="Gene3D" id="3.10.20.30">
    <property type="match status" value="1"/>
</dbReference>
<gene>
    <name evidence="6" type="ORF">F3K02_23250</name>
</gene>
<keyword evidence="2" id="KW-0479">Metal-binding</keyword>
<dbReference type="InterPro" id="IPR036010">
    <property type="entry name" value="2Fe-2S_ferredoxin-like_sf"/>
</dbReference>
<evidence type="ECO:0000256" key="1">
    <source>
        <dbReference type="ARBA" id="ARBA00022714"/>
    </source>
</evidence>
<dbReference type="Pfam" id="PF00111">
    <property type="entry name" value="Fer2"/>
    <property type="match status" value="1"/>
</dbReference>
<dbReference type="RefSeq" id="WP_177138511.1">
    <property type="nucleotide sequence ID" value="NZ_VYGV01000025.1"/>
</dbReference>
<keyword evidence="1" id="KW-0001">2Fe-2S</keyword>
<dbReference type="AlphaFoldDB" id="A0A7Y8KZZ9"/>
<dbReference type="GO" id="GO:0140647">
    <property type="term" value="P:P450-containing electron transport chain"/>
    <property type="evidence" value="ECO:0007669"/>
    <property type="project" value="InterPro"/>
</dbReference>
<evidence type="ECO:0000256" key="3">
    <source>
        <dbReference type="ARBA" id="ARBA00023004"/>
    </source>
</evidence>
<dbReference type="GO" id="GO:0046872">
    <property type="term" value="F:metal ion binding"/>
    <property type="evidence" value="ECO:0007669"/>
    <property type="project" value="UniProtKB-KW"/>
</dbReference>
<dbReference type="InterPro" id="IPR001055">
    <property type="entry name" value="Adrenodoxin-like"/>
</dbReference>
<dbReference type="PROSITE" id="PS51085">
    <property type="entry name" value="2FE2S_FER_2"/>
    <property type="match status" value="1"/>
</dbReference>
<dbReference type="InterPro" id="IPR001041">
    <property type="entry name" value="2Fe-2S_ferredoxin-type"/>
</dbReference>
<keyword evidence="3" id="KW-0408">Iron</keyword>
<evidence type="ECO:0000259" key="5">
    <source>
        <dbReference type="PROSITE" id="PS51085"/>
    </source>
</evidence>
<dbReference type="SUPFAM" id="SSF54292">
    <property type="entry name" value="2Fe-2S ferredoxin-like"/>
    <property type="match status" value="1"/>
</dbReference>
<feature type="domain" description="2Fe-2S ferredoxin-type" evidence="5">
    <location>
        <begin position="2"/>
        <end position="98"/>
    </location>
</feature>
<dbReference type="Proteomes" id="UP000545507">
    <property type="component" value="Unassembled WGS sequence"/>
</dbReference>
<evidence type="ECO:0000256" key="4">
    <source>
        <dbReference type="ARBA" id="ARBA00023014"/>
    </source>
</evidence>
<dbReference type="GO" id="GO:0051537">
    <property type="term" value="F:2 iron, 2 sulfur cluster binding"/>
    <property type="evidence" value="ECO:0007669"/>
    <property type="project" value="UniProtKB-KW"/>
</dbReference>
<reference evidence="6 7" key="1">
    <citation type="submission" date="2019-09" db="EMBL/GenBank/DDBJ databases">
        <title>Hydrogenophaga aromatica sp. nov., isolated from a para-xylene-degrading enrichment culture.</title>
        <authorList>
            <person name="Tancsics A."/>
            <person name="Banerjee S."/>
        </authorList>
    </citation>
    <scope>NUCLEOTIDE SEQUENCE [LARGE SCALE GENOMIC DNA]</scope>
    <source>
        <strain evidence="6 7">D2P1</strain>
    </source>
</reference>
<evidence type="ECO:0000313" key="7">
    <source>
        <dbReference type="Proteomes" id="UP000545507"/>
    </source>
</evidence>
<comment type="caution">
    <text evidence="6">The sequence shown here is derived from an EMBL/GenBank/DDBJ whole genome shotgun (WGS) entry which is preliminary data.</text>
</comment>